<gene>
    <name evidence="3" type="ORF">PC113_g223</name>
    <name evidence="4" type="ORF">PC117_g3765</name>
    <name evidence="5" type="ORF">PC129_g225</name>
</gene>
<evidence type="ECO:0000313" key="3">
    <source>
        <dbReference type="EMBL" id="KAG2869402.1"/>
    </source>
</evidence>
<dbReference type="EMBL" id="RCMV01000003">
    <property type="protein sequence ID" value="KAG3229250.1"/>
    <property type="molecule type" value="Genomic_DNA"/>
</dbReference>
<dbReference type="EMBL" id="RCMK01000055">
    <property type="protein sequence ID" value="KAG2951251.1"/>
    <property type="molecule type" value="Genomic_DNA"/>
</dbReference>
<dbReference type="Proteomes" id="UP000760860">
    <property type="component" value="Unassembled WGS sequence"/>
</dbReference>
<dbReference type="VEuPathDB" id="FungiDB:PC110_g7523"/>
<dbReference type="Proteomes" id="UP000736787">
    <property type="component" value="Unassembled WGS sequence"/>
</dbReference>
<accession>A0A8T1LUY9</accession>
<dbReference type="Proteomes" id="UP000735874">
    <property type="component" value="Unassembled WGS sequence"/>
</dbReference>
<evidence type="ECO:0000313" key="4">
    <source>
        <dbReference type="EMBL" id="KAG2951251.1"/>
    </source>
</evidence>
<reference evidence="3" key="1">
    <citation type="submission" date="2018-10" db="EMBL/GenBank/DDBJ databases">
        <title>Effector identification in a new, highly contiguous assembly of the strawberry crown rot pathogen Phytophthora cactorum.</title>
        <authorList>
            <person name="Armitage A.D."/>
            <person name="Nellist C.F."/>
            <person name="Bates H."/>
            <person name="Vickerstaff R.J."/>
            <person name="Harrison R.J."/>
        </authorList>
    </citation>
    <scope>NUCLEOTIDE SEQUENCE</scope>
    <source>
        <strain evidence="3">15-7</strain>
        <strain evidence="4">4040</strain>
        <strain evidence="5">P421</strain>
    </source>
</reference>
<protein>
    <submittedName>
        <fullName evidence="3">Uncharacterized protein</fullName>
    </submittedName>
</protein>
<sequence length="846" mass="95995">MKRARDFSGFPAPKRHKTDYNELLNAIFRFKHKTPSDCQDEALCNVLVKQLAGLVATLKPVTVASYCCALVNPFVDDRTVPVSEFADHEVDVLLGVGRRLESSGDDIHNRGYVWYDPWLPMYGCALQRTKISAAAVKLEVIFVDGWERMLHFLPTGNCVHSAVPKTFNTLHCADLDAALEEKFGRVFDAKLRKAQLDKGSKRSAAVNFPGHQKTPQFIAAVVRRAVAVVTSIVEEDEDVSSDERFSPHGGTTDVGQHTGGRPRDTCWSLVQAMIAHNLCCGQRLFRKTMVKFKMNLLQSVVSEMPGTFGRGSNVKDGCDAVDDIFFMLQEVVQSAVELIERGYDVSSLYEECSRLRVSIEEFVDSLNHHTAIPFRLPDFTTMQQLSALECGVNIDSPKRDWNLNTQESSETRHTRVLTNLERCWFLDGATCSLDALLQWEKVNSAPKSYKCILVMRTFETFIFERSLKLTGEGIFKHPDDDNELLAGKMWSLVSTYQRVVCEWRQLPQITSVSSVEQRSREMLVMWIAFCLVHQRCLNEVPLCAEYNIALEWKDLKVAVLRDRAAMSALQRVAKYIRGWNEETKGPQLFLMMNQKPTFDFARKFGLNCASMIDTYDREVEIWKAYVKRKWNEITQKKTRATELRTEISRLDENLQSKQCELAEEKRRLNEAYLFGQYAGESGAQGQLTADINRIRSELKKAKALVKKVLSTPPPLTRPLPAVKEDAIQVIFMLTMPRNLEILGSLCLTAQCAIAPVESSTETKQLPSLINSPSTEKMLQVERNVYEMMSRRIETLASFVKKDTDKVLTSLVHLVSATSPEQLEWKEIEELSRSDEQFGCCFESADS</sequence>
<keyword evidence="1" id="KW-0175">Coiled coil</keyword>
<name>A0A8T1LUY9_9STRA</name>
<dbReference type="VEuPathDB" id="FungiDB:PC110_g7522"/>
<organism evidence="3 6">
    <name type="scientific">Phytophthora cactorum</name>
    <dbReference type="NCBI Taxonomy" id="29920"/>
    <lineage>
        <taxon>Eukaryota</taxon>
        <taxon>Sar</taxon>
        <taxon>Stramenopiles</taxon>
        <taxon>Oomycota</taxon>
        <taxon>Peronosporomycetes</taxon>
        <taxon>Peronosporales</taxon>
        <taxon>Peronosporaceae</taxon>
        <taxon>Phytophthora</taxon>
    </lineage>
</organism>
<proteinExistence type="predicted"/>
<evidence type="ECO:0000256" key="2">
    <source>
        <dbReference type="SAM" id="MobiDB-lite"/>
    </source>
</evidence>
<comment type="caution">
    <text evidence="3">The sequence shown here is derived from an EMBL/GenBank/DDBJ whole genome shotgun (WGS) entry which is preliminary data.</text>
</comment>
<evidence type="ECO:0000313" key="6">
    <source>
        <dbReference type="Proteomes" id="UP000735874"/>
    </source>
</evidence>
<dbReference type="EMBL" id="RCMG01000002">
    <property type="protein sequence ID" value="KAG2869402.1"/>
    <property type="molecule type" value="Genomic_DNA"/>
</dbReference>
<feature type="coiled-coil region" evidence="1">
    <location>
        <begin position="633"/>
        <end position="667"/>
    </location>
</feature>
<evidence type="ECO:0000313" key="5">
    <source>
        <dbReference type="EMBL" id="KAG3229250.1"/>
    </source>
</evidence>
<evidence type="ECO:0000256" key="1">
    <source>
        <dbReference type="SAM" id="Coils"/>
    </source>
</evidence>
<dbReference type="AlphaFoldDB" id="A0A8T1LUY9"/>
<feature type="region of interest" description="Disordered" evidence="2">
    <location>
        <begin position="239"/>
        <end position="260"/>
    </location>
</feature>